<dbReference type="Pfam" id="PF13274">
    <property type="entry name" value="SocA_Panacea"/>
    <property type="match status" value="1"/>
</dbReference>
<dbReference type="EMBL" id="SGBB01000025">
    <property type="protein sequence ID" value="RZD17696.1"/>
    <property type="molecule type" value="Genomic_DNA"/>
</dbReference>
<evidence type="ECO:0000313" key="3">
    <source>
        <dbReference type="EMBL" id="RZD17696.1"/>
    </source>
</evidence>
<dbReference type="InterPro" id="IPR001387">
    <property type="entry name" value="Cro/C1-type_HTH"/>
</dbReference>
<name>A0A519BKB8_9DELT</name>
<dbReference type="GO" id="GO:0003677">
    <property type="term" value="F:DNA binding"/>
    <property type="evidence" value="ECO:0007669"/>
    <property type="project" value="UniProtKB-KW"/>
</dbReference>
<gene>
    <name evidence="3" type="ORF">EVG15_09780</name>
</gene>
<dbReference type="Pfam" id="PF01381">
    <property type="entry name" value="HTH_3"/>
    <property type="match status" value="1"/>
</dbReference>
<keyword evidence="1" id="KW-0238">DNA-binding</keyword>
<dbReference type="CDD" id="cd00093">
    <property type="entry name" value="HTH_XRE"/>
    <property type="match status" value="1"/>
</dbReference>
<dbReference type="PANTHER" id="PTHR46558">
    <property type="entry name" value="TRACRIPTIONAL REGULATORY PROTEIN-RELATED-RELATED"/>
    <property type="match status" value="1"/>
</dbReference>
<evidence type="ECO:0000256" key="1">
    <source>
        <dbReference type="ARBA" id="ARBA00023125"/>
    </source>
</evidence>
<organism evidence="3 4">
    <name type="scientific">Candidatus Acididesulfobacter diazotrophicus</name>
    <dbReference type="NCBI Taxonomy" id="2597226"/>
    <lineage>
        <taxon>Bacteria</taxon>
        <taxon>Deltaproteobacteria</taxon>
        <taxon>Candidatus Acidulodesulfobacterales</taxon>
        <taxon>Candidatus Acididesulfobacter</taxon>
    </lineage>
</organism>
<proteinExistence type="predicted"/>
<evidence type="ECO:0000259" key="2">
    <source>
        <dbReference type="PROSITE" id="PS50943"/>
    </source>
</evidence>
<protein>
    <submittedName>
        <fullName evidence="3">Helix-turn-helix domain-containing protein</fullName>
    </submittedName>
</protein>
<comment type="caution">
    <text evidence="3">The sequence shown here is derived from an EMBL/GenBank/DDBJ whole genome shotgun (WGS) entry which is preliminary data.</text>
</comment>
<dbReference type="SMART" id="SM00530">
    <property type="entry name" value="HTH_XRE"/>
    <property type="match status" value="1"/>
</dbReference>
<dbReference type="PROSITE" id="PS50943">
    <property type="entry name" value="HTH_CROC1"/>
    <property type="match status" value="1"/>
</dbReference>
<dbReference type="InterPro" id="IPR025272">
    <property type="entry name" value="SocA_Panacea"/>
</dbReference>
<sequence length="269" mass="31485">MDDEFYIKDVDDMLPKRIKELRKKEGLSQEELAKLLNVSRPTVSQMENGTRKVSLSDMVRLANIFNVSIEEIMQEKPIKDNGLMQEMFGQNSFWLFDDKGKKSAKSSKRKKKFEFPEIDKDKYKDILLYVLNKAGAWPNIGEAFLYKILYFIDFDFYAKYRDYLIGETYVKHNNGPVPLKFKNIIKEMIDDKNIIKLDNKYFSFPQTKYLPLKNPDLSKFKANETELIDGVLYKMSGMSLEEAVEYSKSHAHCNNTEINKKISYEPGQV</sequence>
<dbReference type="AlphaFoldDB" id="A0A519BKB8"/>
<dbReference type="SUPFAM" id="SSF47413">
    <property type="entry name" value="lambda repressor-like DNA-binding domains"/>
    <property type="match status" value="1"/>
</dbReference>
<dbReference type="InterPro" id="IPR010982">
    <property type="entry name" value="Lambda_DNA-bd_dom_sf"/>
</dbReference>
<dbReference type="Gene3D" id="1.10.260.40">
    <property type="entry name" value="lambda repressor-like DNA-binding domains"/>
    <property type="match status" value="1"/>
</dbReference>
<reference evidence="3 4" key="1">
    <citation type="journal article" date="2019" name="ISME J.">
        <title>Insights into ecological role of a new deltaproteobacterial order Candidatus Acidulodesulfobacterales by metagenomics and metatranscriptomics.</title>
        <authorList>
            <person name="Tan S."/>
            <person name="Liu J."/>
            <person name="Fang Y."/>
            <person name="Hedlund B.P."/>
            <person name="Lian Z.H."/>
            <person name="Huang L.Y."/>
            <person name="Li J.T."/>
            <person name="Huang L.N."/>
            <person name="Li W.J."/>
            <person name="Jiang H.C."/>
            <person name="Dong H.L."/>
            <person name="Shu W.S."/>
        </authorList>
    </citation>
    <scope>NUCLEOTIDE SEQUENCE [LARGE SCALE GENOMIC DNA]</scope>
    <source>
        <strain evidence="3">AP1</strain>
    </source>
</reference>
<evidence type="ECO:0000313" key="4">
    <source>
        <dbReference type="Proteomes" id="UP000319296"/>
    </source>
</evidence>
<dbReference type="Proteomes" id="UP000319296">
    <property type="component" value="Unassembled WGS sequence"/>
</dbReference>
<dbReference type="PANTHER" id="PTHR46558:SF4">
    <property type="entry name" value="DNA-BIDING PHAGE PROTEIN"/>
    <property type="match status" value="1"/>
</dbReference>
<accession>A0A519BKB8</accession>
<feature type="domain" description="HTH cro/C1-type" evidence="2">
    <location>
        <begin position="18"/>
        <end position="72"/>
    </location>
</feature>